<sequence length="103" mass="11171">MSKPVPDKAEVALEYPDKFYVGTFEHSSRFEAKLDGSGIALVLQHPGAADERKSVHLHVNFGLLAGILRELAGSVAALPKNDIAHREQLAEALDELRRALGAK</sequence>
<protein>
    <submittedName>
        <fullName evidence="1">Uncharacterized protein</fullName>
    </submittedName>
</protein>
<accession>A0A1C3UXQ9</accession>
<evidence type="ECO:0000313" key="1">
    <source>
        <dbReference type="EMBL" id="SCB20204.1"/>
    </source>
</evidence>
<dbReference type="EMBL" id="FMAE01000002">
    <property type="protein sequence ID" value="SCB20204.1"/>
    <property type="molecule type" value="Genomic_DNA"/>
</dbReference>
<proteinExistence type="predicted"/>
<evidence type="ECO:0000313" key="2">
    <source>
        <dbReference type="Proteomes" id="UP000183174"/>
    </source>
</evidence>
<dbReference type="RefSeq" id="WP_036020648.1">
    <property type="nucleotide sequence ID" value="NZ_FMAE01000002.1"/>
</dbReference>
<dbReference type="AlphaFoldDB" id="A0A1C3UXQ9"/>
<dbReference type="Proteomes" id="UP000183174">
    <property type="component" value="Unassembled WGS sequence"/>
</dbReference>
<gene>
    <name evidence="1" type="ORF">GA0061099_1002860</name>
</gene>
<organism evidence="1 2">
    <name type="scientific">Bradyrhizobium yuanmingense</name>
    <dbReference type="NCBI Taxonomy" id="108015"/>
    <lineage>
        <taxon>Bacteria</taxon>
        <taxon>Pseudomonadati</taxon>
        <taxon>Pseudomonadota</taxon>
        <taxon>Alphaproteobacteria</taxon>
        <taxon>Hyphomicrobiales</taxon>
        <taxon>Nitrobacteraceae</taxon>
        <taxon>Bradyrhizobium</taxon>
    </lineage>
</organism>
<name>A0A1C3UXQ9_9BRAD</name>
<reference evidence="1 2" key="1">
    <citation type="submission" date="2016-08" db="EMBL/GenBank/DDBJ databases">
        <authorList>
            <person name="Seilhamer J.J."/>
        </authorList>
    </citation>
    <scope>NUCLEOTIDE SEQUENCE [LARGE SCALE GENOMIC DNA]</scope>
    <source>
        <strain evidence="1 2">CCBAU 10071</strain>
    </source>
</reference>